<evidence type="ECO:0000256" key="1">
    <source>
        <dbReference type="SAM" id="MobiDB-lite"/>
    </source>
</evidence>
<feature type="region of interest" description="Disordered" evidence="1">
    <location>
        <begin position="217"/>
        <end position="239"/>
    </location>
</feature>
<dbReference type="EMBL" id="MT144024">
    <property type="protein sequence ID" value="QJA46889.1"/>
    <property type="molecule type" value="Genomic_DNA"/>
</dbReference>
<evidence type="ECO:0000313" key="2">
    <source>
        <dbReference type="EMBL" id="QJA46889.1"/>
    </source>
</evidence>
<protein>
    <submittedName>
        <fullName evidence="2">Uncharacterized protein</fullName>
    </submittedName>
</protein>
<accession>A0A6H1ZHF1</accession>
<reference evidence="2" key="1">
    <citation type="submission" date="2020-03" db="EMBL/GenBank/DDBJ databases">
        <title>The deep terrestrial virosphere.</title>
        <authorList>
            <person name="Holmfeldt K."/>
            <person name="Nilsson E."/>
            <person name="Simone D."/>
            <person name="Lopez-Fernandez M."/>
            <person name="Wu X."/>
            <person name="de Brujin I."/>
            <person name="Lundin D."/>
            <person name="Andersson A."/>
            <person name="Bertilsson S."/>
            <person name="Dopson M."/>
        </authorList>
    </citation>
    <scope>NUCLEOTIDE SEQUENCE</scope>
    <source>
        <strain evidence="2">TM448A00549</strain>
    </source>
</reference>
<sequence length="500" mass="55209">MLNEKYYKRPEETIEQYYARTPTPDKPGDILTGDALIPQTDIPFVNPNKDMFTSMPTTPEPTPMEPTTQETNISQMIQDLTATSGIAGEEAAYRAQQEEAAGIEPLRAAEADYTAQLTQLQADYTNVENRMQLQAEGRGITAGGLATLTMAEQRRLSIQANTVSALLAATQGKITYAQSQVDRTVNAKYAQAKAERQAKIDNLELLLKDPTLTVEQKNRADAQMAKQKKEEKADDKKEKDATTIMNWATDAAANGATPQQAQAIAAIGMSDNPDVEQAFALYSPFAKKAEAPEVTADLRTFKQFFPDVDVTTPEGRQQYLDWKARVAAAGRAPAEVGLQPSEGFFDPKIEGSVREDFTALSSEFAIPANPTEEEAQEAFRKLRGLYSPQEATDEALKNLIGIVPKEEILTEPATEDVADSWLSDFVSIFTPERPETPEAEINEFGTGQFADKNIDDRIAQLKESLGKLATKKYLEEQLLKDGYTPDAIKKRTRTKFLGIF</sequence>
<name>A0A6H1ZHF1_9ZZZZ</name>
<feature type="compositionally biased region" description="Basic and acidic residues" evidence="1">
    <location>
        <begin position="227"/>
        <end position="239"/>
    </location>
</feature>
<gene>
    <name evidence="2" type="ORF">TM448A00549_0026</name>
</gene>
<proteinExistence type="predicted"/>
<dbReference type="AlphaFoldDB" id="A0A6H1ZHF1"/>
<organism evidence="2">
    <name type="scientific">viral metagenome</name>
    <dbReference type="NCBI Taxonomy" id="1070528"/>
    <lineage>
        <taxon>unclassified sequences</taxon>
        <taxon>metagenomes</taxon>
        <taxon>organismal metagenomes</taxon>
    </lineage>
</organism>